<dbReference type="InterPro" id="IPR007410">
    <property type="entry name" value="LpqE-like"/>
</dbReference>
<proteinExistence type="predicted"/>
<dbReference type="Gene3D" id="2.60.40.1890">
    <property type="entry name" value="PCu(A)C copper chaperone"/>
    <property type="match status" value="1"/>
</dbReference>
<reference evidence="1 2" key="1">
    <citation type="submission" date="2020-08" db="EMBL/GenBank/DDBJ databases">
        <title>Genomic Encyclopedia of Type Strains, Phase IV (KMG-IV): sequencing the most valuable type-strain genomes for metagenomic binning, comparative biology and taxonomic classification.</title>
        <authorList>
            <person name="Goeker M."/>
        </authorList>
    </citation>
    <scope>NUCLEOTIDE SEQUENCE [LARGE SCALE GENOMIC DNA]</scope>
    <source>
        <strain evidence="1 2">DSM 26723</strain>
    </source>
</reference>
<dbReference type="Proteomes" id="UP000588068">
    <property type="component" value="Unassembled WGS sequence"/>
</dbReference>
<keyword evidence="2" id="KW-1185">Reference proteome</keyword>
<dbReference type="InterPro" id="IPR036182">
    <property type="entry name" value="PCuAC_sf"/>
</dbReference>
<evidence type="ECO:0000313" key="1">
    <source>
        <dbReference type="EMBL" id="MBB6092883.1"/>
    </source>
</evidence>
<name>A0A841HJI5_9GAMM</name>
<dbReference type="RefSeq" id="WP_184330736.1">
    <property type="nucleotide sequence ID" value="NZ_JACHHZ010000002.1"/>
</dbReference>
<dbReference type="InterPro" id="IPR058248">
    <property type="entry name" value="Lxx211020-like"/>
</dbReference>
<organism evidence="1 2">
    <name type="scientific">Povalibacter uvarum</name>
    <dbReference type="NCBI Taxonomy" id="732238"/>
    <lineage>
        <taxon>Bacteria</taxon>
        <taxon>Pseudomonadati</taxon>
        <taxon>Pseudomonadota</taxon>
        <taxon>Gammaproteobacteria</taxon>
        <taxon>Steroidobacterales</taxon>
        <taxon>Steroidobacteraceae</taxon>
        <taxon>Povalibacter</taxon>
    </lineage>
</organism>
<accession>A0A841HJI5</accession>
<dbReference type="PANTHER" id="PTHR36302">
    <property type="entry name" value="BLR7088 PROTEIN"/>
    <property type="match status" value="1"/>
</dbReference>
<dbReference type="PANTHER" id="PTHR36302:SF1">
    <property type="entry name" value="COPPER CHAPERONE PCU(A)C"/>
    <property type="match status" value="1"/>
</dbReference>
<comment type="caution">
    <text evidence="1">The sequence shown here is derived from an EMBL/GenBank/DDBJ whole genome shotgun (WGS) entry which is preliminary data.</text>
</comment>
<dbReference type="PROSITE" id="PS51257">
    <property type="entry name" value="PROKAR_LIPOPROTEIN"/>
    <property type="match status" value="1"/>
</dbReference>
<evidence type="ECO:0008006" key="3">
    <source>
        <dbReference type="Google" id="ProtNLM"/>
    </source>
</evidence>
<sequence length="144" mass="14988">MRKWLAGFAMLALVACTQSPQSGIEVKDAWSPAAPPGAAAIAVYAKIVVHKDDTLLKVSSSRAAVAEVHNTFEEGGMMRMRPVGQLDLKRGEAISLQPGGMHLMLMGVSEPLAPGAALDVTFHFANAGDVTATAEVTAPGEPAH</sequence>
<protein>
    <recommendedName>
        <fullName evidence="3">Copper chaperone PCu(A)C</fullName>
    </recommendedName>
</protein>
<gene>
    <name evidence="1" type="ORF">HNQ60_001761</name>
</gene>
<evidence type="ECO:0000313" key="2">
    <source>
        <dbReference type="Proteomes" id="UP000588068"/>
    </source>
</evidence>
<dbReference type="AlphaFoldDB" id="A0A841HJI5"/>
<dbReference type="Pfam" id="PF04314">
    <property type="entry name" value="PCuAC"/>
    <property type="match status" value="1"/>
</dbReference>
<dbReference type="EMBL" id="JACHHZ010000002">
    <property type="protein sequence ID" value="MBB6092883.1"/>
    <property type="molecule type" value="Genomic_DNA"/>
</dbReference>
<dbReference type="SUPFAM" id="SSF110087">
    <property type="entry name" value="DR1885-like metal-binding protein"/>
    <property type="match status" value="1"/>
</dbReference>